<dbReference type="PANTHER" id="PTHR30561">
    <property type="entry name" value="SMR FAMILY PROTON-DEPENDENT DRUG EFFLUX TRANSPORTER SUGE"/>
    <property type="match status" value="1"/>
</dbReference>
<feature type="transmembrane region" description="Helical" evidence="13">
    <location>
        <begin position="262"/>
        <end position="282"/>
    </location>
</feature>
<keyword evidence="8" id="KW-0448">Lipopolysaccharide biosynthesis</keyword>
<dbReference type="GO" id="GO:0005886">
    <property type="term" value="C:plasma membrane"/>
    <property type="evidence" value="ECO:0007669"/>
    <property type="project" value="UniProtKB-SubCell"/>
</dbReference>
<feature type="transmembrane region" description="Helical" evidence="13">
    <location>
        <begin position="65"/>
        <end position="86"/>
    </location>
</feature>
<dbReference type="GO" id="GO:0009245">
    <property type="term" value="P:lipid A biosynthetic process"/>
    <property type="evidence" value="ECO:0007669"/>
    <property type="project" value="UniProtKB-KW"/>
</dbReference>
<reference evidence="16" key="1">
    <citation type="submission" date="2018-07" db="EMBL/GenBank/DDBJ databases">
        <authorList>
            <person name="Kim H."/>
        </authorList>
    </citation>
    <scope>NUCLEOTIDE SEQUENCE [LARGE SCALE GENOMIC DNA]</scope>
    <source>
        <strain evidence="16">F02</strain>
    </source>
</reference>
<feature type="transmembrane region" description="Helical" evidence="13">
    <location>
        <begin position="128"/>
        <end position="148"/>
    </location>
</feature>
<keyword evidence="3" id="KW-1003">Cell membrane</keyword>
<evidence type="ECO:0000256" key="8">
    <source>
        <dbReference type="ARBA" id="ARBA00022985"/>
    </source>
</evidence>
<evidence type="ECO:0000256" key="12">
    <source>
        <dbReference type="ARBA" id="ARBA00038032"/>
    </source>
</evidence>
<feature type="domain" description="EamA" evidence="14">
    <location>
        <begin position="7"/>
        <end position="141"/>
    </location>
</feature>
<keyword evidence="6" id="KW-0441">Lipid A biosynthesis</keyword>
<dbReference type="EMBL" id="CP031124">
    <property type="protein sequence ID" value="AXF86536.1"/>
    <property type="molecule type" value="Genomic_DNA"/>
</dbReference>
<evidence type="ECO:0000256" key="13">
    <source>
        <dbReference type="SAM" id="Phobius"/>
    </source>
</evidence>
<evidence type="ECO:0000313" key="15">
    <source>
        <dbReference type="EMBL" id="AXF86536.1"/>
    </source>
</evidence>
<dbReference type="InterPro" id="IPR037185">
    <property type="entry name" value="EmrE-like"/>
</dbReference>
<feature type="transmembrane region" description="Helical" evidence="13">
    <location>
        <begin position="37"/>
        <end position="59"/>
    </location>
</feature>
<evidence type="ECO:0000313" key="16">
    <source>
        <dbReference type="Proteomes" id="UP000252182"/>
    </source>
</evidence>
<feature type="transmembrane region" description="Helical" evidence="13">
    <location>
        <begin position="160"/>
        <end position="180"/>
    </location>
</feature>
<protein>
    <recommendedName>
        <fullName evidence="14">EamA domain-containing protein</fullName>
    </recommendedName>
</protein>
<evidence type="ECO:0000256" key="7">
    <source>
        <dbReference type="ARBA" id="ARBA00022692"/>
    </source>
</evidence>
<dbReference type="AlphaFoldDB" id="A0A345DDU8"/>
<keyword evidence="7 13" id="KW-0812">Transmembrane</keyword>
<dbReference type="GO" id="GO:0009103">
    <property type="term" value="P:lipopolysaccharide biosynthetic process"/>
    <property type="evidence" value="ECO:0007669"/>
    <property type="project" value="UniProtKB-KW"/>
</dbReference>
<name>A0A345DDU8_9BURK</name>
<dbReference type="GO" id="GO:0022857">
    <property type="term" value="F:transmembrane transporter activity"/>
    <property type="evidence" value="ECO:0007669"/>
    <property type="project" value="InterPro"/>
</dbReference>
<evidence type="ECO:0000256" key="4">
    <source>
        <dbReference type="ARBA" id="ARBA00022516"/>
    </source>
</evidence>
<dbReference type="SUPFAM" id="SSF103481">
    <property type="entry name" value="Multidrug resistance efflux transporter EmrE"/>
    <property type="match status" value="2"/>
</dbReference>
<dbReference type="KEGG" id="hyf:DTO96_102291"/>
<keyword evidence="5" id="KW-0997">Cell inner membrane</keyword>
<sequence>MNLPLNALLLILLGALCHATWNVYSKRAATKDVSPTAFIWAGNVVSLIVFAPLAVHSLWHDAHTWSPWVWCLITLSATLHQLYSVLLQQGYRHADYGVVYPLARGSGALFASLLAIVLLSEWPQARQWLGLGLIITGIFVVAGMRSLLQAMSQPTKDARLFSGLRYGVAIGGLIALYTVVDGFAVKRLALPALTYYWSGILVRTLLISPWALRHPKGLSLWRHIIALTWAAPYRRSIVVVGLLSPLAYWLALLAAQRAPVSFVAPLREVSMLFAMLLGAWLLKEKQPMSRIIGALLMVAGISFLI</sequence>
<keyword evidence="10" id="KW-0443">Lipid metabolism</keyword>
<dbReference type="OrthoDB" id="9783707at2"/>
<dbReference type="Pfam" id="PF00892">
    <property type="entry name" value="EamA"/>
    <property type="match status" value="2"/>
</dbReference>
<evidence type="ECO:0000256" key="10">
    <source>
        <dbReference type="ARBA" id="ARBA00023098"/>
    </source>
</evidence>
<evidence type="ECO:0000256" key="11">
    <source>
        <dbReference type="ARBA" id="ARBA00023136"/>
    </source>
</evidence>
<feature type="transmembrane region" description="Helical" evidence="13">
    <location>
        <begin position="233"/>
        <end position="256"/>
    </location>
</feature>
<dbReference type="InterPro" id="IPR000390">
    <property type="entry name" value="Small_drug/metabolite_transptr"/>
</dbReference>
<comment type="subcellular location">
    <subcellularLocation>
        <location evidence="1">Cell membrane</location>
        <topology evidence="1">Multi-pass membrane protein</topology>
    </subcellularLocation>
</comment>
<dbReference type="RefSeq" id="WP_114563598.1">
    <property type="nucleotide sequence ID" value="NZ_CP031124.1"/>
</dbReference>
<feature type="transmembrane region" description="Helical" evidence="13">
    <location>
        <begin position="98"/>
        <end position="122"/>
    </location>
</feature>
<dbReference type="PANTHER" id="PTHR30561:SF1">
    <property type="entry name" value="MULTIDRUG TRANSPORTER EMRE"/>
    <property type="match status" value="1"/>
</dbReference>
<proteinExistence type="inferred from homology"/>
<feature type="transmembrane region" description="Helical" evidence="13">
    <location>
        <begin position="6"/>
        <end position="25"/>
    </location>
</feature>
<evidence type="ECO:0000256" key="3">
    <source>
        <dbReference type="ARBA" id="ARBA00022475"/>
    </source>
</evidence>
<evidence type="ECO:0000259" key="14">
    <source>
        <dbReference type="Pfam" id="PF00892"/>
    </source>
</evidence>
<dbReference type="Proteomes" id="UP000252182">
    <property type="component" value="Chromosome"/>
</dbReference>
<keyword evidence="4" id="KW-0444">Lipid biosynthesis</keyword>
<feature type="transmembrane region" description="Helical" evidence="13">
    <location>
        <begin position="192"/>
        <end position="212"/>
    </location>
</feature>
<gene>
    <name evidence="15" type="ORF">DTO96_102291</name>
</gene>
<feature type="domain" description="EamA" evidence="14">
    <location>
        <begin position="173"/>
        <end position="304"/>
    </location>
</feature>
<evidence type="ECO:0000256" key="5">
    <source>
        <dbReference type="ARBA" id="ARBA00022519"/>
    </source>
</evidence>
<comment type="similarity">
    <text evidence="12">Belongs to the drug/metabolite transporter (DMT) superfamily. Small multidrug resistance (SMR) (TC 2.A.7.1) family.</text>
</comment>
<evidence type="ECO:0000256" key="6">
    <source>
        <dbReference type="ARBA" id="ARBA00022556"/>
    </source>
</evidence>
<dbReference type="Gene3D" id="1.10.3730.20">
    <property type="match status" value="2"/>
</dbReference>
<evidence type="ECO:0000256" key="1">
    <source>
        <dbReference type="ARBA" id="ARBA00004651"/>
    </source>
</evidence>
<evidence type="ECO:0000256" key="2">
    <source>
        <dbReference type="ARBA" id="ARBA00022448"/>
    </source>
</evidence>
<keyword evidence="9 13" id="KW-1133">Transmembrane helix</keyword>
<organism evidence="15 16">
    <name type="scientific">Ephemeroptericola cinctiostellae</name>
    <dbReference type="NCBI Taxonomy" id="2268024"/>
    <lineage>
        <taxon>Bacteria</taxon>
        <taxon>Pseudomonadati</taxon>
        <taxon>Pseudomonadota</taxon>
        <taxon>Betaproteobacteria</taxon>
        <taxon>Burkholderiales</taxon>
        <taxon>Burkholderiaceae</taxon>
        <taxon>Ephemeroptericola</taxon>
    </lineage>
</organism>
<keyword evidence="2" id="KW-0813">Transport</keyword>
<evidence type="ECO:0000256" key="9">
    <source>
        <dbReference type="ARBA" id="ARBA00022989"/>
    </source>
</evidence>
<keyword evidence="11 13" id="KW-0472">Membrane</keyword>
<dbReference type="InterPro" id="IPR000620">
    <property type="entry name" value="EamA_dom"/>
</dbReference>
<keyword evidence="16" id="KW-1185">Reference proteome</keyword>
<accession>A0A345DDU8</accession>